<dbReference type="GeneID" id="18819986"/>
<dbReference type="EMBL" id="GL945436">
    <property type="protein sequence ID" value="EGO23001.1"/>
    <property type="molecule type" value="Genomic_DNA"/>
</dbReference>
<dbReference type="Proteomes" id="UP000008064">
    <property type="component" value="Unassembled WGS sequence"/>
</dbReference>
<name>F8P1H2_SERL9</name>
<accession>F8P1H2</accession>
<evidence type="ECO:0000313" key="1">
    <source>
        <dbReference type="EMBL" id="EGO23001.1"/>
    </source>
</evidence>
<reference evidence="1" key="1">
    <citation type="submission" date="2011-04" db="EMBL/GenBank/DDBJ databases">
        <title>Evolution of plant cell wall degrading machinery underlies the functional diversity of forest fungi.</title>
        <authorList>
            <consortium name="US DOE Joint Genome Institute (JGI-PGF)"/>
            <person name="Eastwood D.C."/>
            <person name="Floudas D."/>
            <person name="Binder M."/>
            <person name="Majcherczyk A."/>
            <person name="Schneider P."/>
            <person name="Aerts A."/>
            <person name="Asiegbu F.O."/>
            <person name="Baker S.E."/>
            <person name="Barry K."/>
            <person name="Bendiksby M."/>
            <person name="Blumentritt M."/>
            <person name="Coutinho P.M."/>
            <person name="Cullen D."/>
            <person name="Cullen D."/>
            <person name="Gathman A."/>
            <person name="Goodell B."/>
            <person name="Henrissat B."/>
            <person name="Ihrmark K."/>
            <person name="Kauserud H."/>
            <person name="Kohler A."/>
            <person name="LaButti K."/>
            <person name="Lapidus A."/>
            <person name="Lavin J.L."/>
            <person name="Lee Y.-H."/>
            <person name="Lindquist E."/>
            <person name="Lilly W."/>
            <person name="Lucas S."/>
            <person name="Morin E."/>
            <person name="Murat C."/>
            <person name="Oguiza J.A."/>
            <person name="Park J."/>
            <person name="Pisabarro A.G."/>
            <person name="Riley R."/>
            <person name="Rosling A."/>
            <person name="Salamov A."/>
            <person name="Schmidt O."/>
            <person name="Schmutz J."/>
            <person name="Skrede I."/>
            <person name="Stenlid J."/>
            <person name="Wiebenga A."/>
            <person name="Xie X."/>
            <person name="Kues U."/>
            <person name="Hibbett D.S."/>
            <person name="Hoffmeister D."/>
            <person name="Hogberg N."/>
            <person name="Martin F."/>
            <person name="Grigoriev I.V."/>
            <person name="Watkinson S.C."/>
        </authorList>
    </citation>
    <scope>NUCLEOTIDE SEQUENCE</scope>
    <source>
        <strain evidence="1">S7.9</strain>
    </source>
</reference>
<organism>
    <name type="scientific">Serpula lacrymans var. lacrymans (strain S7.9)</name>
    <name type="common">Dry rot fungus</name>
    <dbReference type="NCBI Taxonomy" id="578457"/>
    <lineage>
        <taxon>Eukaryota</taxon>
        <taxon>Fungi</taxon>
        <taxon>Dikarya</taxon>
        <taxon>Basidiomycota</taxon>
        <taxon>Agaricomycotina</taxon>
        <taxon>Agaricomycetes</taxon>
        <taxon>Agaricomycetidae</taxon>
        <taxon>Boletales</taxon>
        <taxon>Coniophorineae</taxon>
        <taxon>Serpulaceae</taxon>
        <taxon>Serpula</taxon>
    </lineage>
</organism>
<protein>
    <submittedName>
        <fullName evidence="1">Uncharacterized protein</fullName>
    </submittedName>
</protein>
<dbReference type="AlphaFoldDB" id="F8P1H2"/>
<proteinExistence type="predicted"/>
<dbReference type="KEGG" id="sla:SERLADRAFT_471610"/>
<gene>
    <name evidence="1" type="ORF">SERLADRAFT_471610</name>
</gene>
<dbReference type="HOGENOM" id="CLU_2997912_0_0_1"/>
<dbReference type="RefSeq" id="XP_007320241.1">
    <property type="nucleotide sequence ID" value="XM_007320179.1"/>
</dbReference>
<sequence length="57" mass="6018">MHSGSYNVWPSLQYATTGDVFIGNYRMGLVKQTGSGNTGTLIFPTVITSSLLHGAGL</sequence>